<evidence type="ECO:0000313" key="2">
    <source>
        <dbReference type="EMBL" id="KAJ1254873.1"/>
    </source>
</evidence>
<feature type="region of interest" description="Disordered" evidence="1">
    <location>
        <begin position="95"/>
        <end position="140"/>
    </location>
</feature>
<sequence>MGAAPRGRRGLVQLSRVAGGPVTRVTRLLRVRWAGHCSPAGDSGPATGGLALLLRGRRCLATLSTQPPQPGVAPRGGRRPYDAWLLRSRCGRTLLPHGRRRRHDTQARSSSAVAAAGRGSLRVGAAPRRPSGAAPRGRRGLSRLICGRRGLVRLPR</sequence>
<dbReference type="EMBL" id="MU629876">
    <property type="protein sequence ID" value="KAJ1254873.1"/>
    <property type="molecule type" value="Genomic_DNA"/>
</dbReference>
<name>A0A9W8CDL1_9POAL</name>
<accession>A0A9W8CDL1</accession>
<evidence type="ECO:0000313" key="3">
    <source>
        <dbReference type="Proteomes" id="UP001164776"/>
    </source>
</evidence>
<dbReference type="AlphaFoldDB" id="A0A9W8CDL1"/>
<proteinExistence type="predicted"/>
<comment type="caution">
    <text evidence="2">The sequence shown here is derived from an EMBL/GenBank/DDBJ whole genome shotgun (WGS) entry which is preliminary data.</text>
</comment>
<feature type="compositionally biased region" description="Low complexity" evidence="1">
    <location>
        <begin position="107"/>
        <end position="135"/>
    </location>
</feature>
<keyword evidence="3" id="KW-1185">Reference proteome</keyword>
<gene>
    <name evidence="2" type="ORF">BS78_K316800</name>
</gene>
<dbReference type="Proteomes" id="UP001164776">
    <property type="component" value="Unassembled WGS sequence"/>
</dbReference>
<organism evidence="2 3">
    <name type="scientific">Paspalum vaginatum</name>
    <name type="common">seashore paspalum</name>
    <dbReference type="NCBI Taxonomy" id="158149"/>
    <lineage>
        <taxon>Eukaryota</taxon>
        <taxon>Viridiplantae</taxon>
        <taxon>Streptophyta</taxon>
        <taxon>Embryophyta</taxon>
        <taxon>Tracheophyta</taxon>
        <taxon>Spermatophyta</taxon>
        <taxon>Magnoliopsida</taxon>
        <taxon>Liliopsida</taxon>
        <taxon>Poales</taxon>
        <taxon>Poaceae</taxon>
        <taxon>PACMAD clade</taxon>
        <taxon>Panicoideae</taxon>
        <taxon>Andropogonodae</taxon>
        <taxon>Paspaleae</taxon>
        <taxon>Paspalinae</taxon>
        <taxon>Paspalum</taxon>
    </lineage>
</organism>
<evidence type="ECO:0000256" key="1">
    <source>
        <dbReference type="SAM" id="MobiDB-lite"/>
    </source>
</evidence>
<reference evidence="2 3" key="1">
    <citation type="submission" date="2022-10" db="EMBL/GenBank/DDBJ databases">
        <title>WGS assembly of Paspalum vaginatum 540-79.</title>
        <authorList>
            <person name="Sun G."/>
            <person name="Wase N."/>
            <person name="Shu S."/>
            <person name="Jenkins J."/>
            <person name="Zhou B."/>
            <person name="Torres-Rodriguez J."/>
            <person name="Chen C."/>
            <person name="Sandor L."/>
            <person name="Plott C."/>
            <person name="Yoshinga Y."/>
            <person name="Daum C."/>
            <person name="Qi P."/>
            <person name="Barry K."/>
            <person name="Lipzen A."/>
            <person name="Berry L."/>
            <person name="Pedersen C."/>
            <person name="Gottilla T."/>
            <person name="Foltz A."/>
            <person name="Yu H."/>
            <person name="O'Malley R."/>
            <person name="Zhang C."/>
            <person name="Devos K."/>
            <person name="Sigmon B."/>
            <person name="Yu B."/>
            <person name="Obata T."/>
            <person name="Schmutz J."/>
            <person name="Schnable J."/>
        </authorList>
    </citation>
    <scope>NUCLEOTIDE SEQUENCE [LARGE SCALE GENOMIC DNA]</scope>
    <source>
        <strain evidence="3">cv. 540-79</strain>
    </source>
</reference>
<protein>
    <submittedName>
        <fullName evidence="2">Uncharacterized protein</fullName>
    </submittedName>
</protein>